<dbReference type="PANTHER" id="PTHR32071:SF122">
    <property type="entry name" value="SIGMA FACTOR"/>
    <property type="match status" value="1"/>
</dbReference>
<dbReference type="SUPFAM" id="SSF46689">
    <property type="entry name" value="Homeodomain-like"/>
    <property type="match status" value="1"/>
</dbReference>
<name>A0A0H4T9B4_9BACT</name>
<dbReference type="EMBL" id="KT007007">
    <property type="protein sequence ID" value="AKQ03067.1"/>
    <property type="molecule type" value="Genomic_DNA"/>
</dbReference>
<dbReference type="PANTHER" id="PTHR32071">
    <property type="entry name" value="TRANSCRIPTIONAL REGULATORY PROTEIN"/>
    <property type="match status" value="1"/>
</dbReference>
<feature type="domain" description="Response regulatory" evidence="9">
    <location>
        <begin position="5"/>
        <end position="119"/>
    </location>
</feature>
<dbReference type="InterPro" id="IPR003593">
    <property type="entry name" value="AAA+_ATPase"/>
</dbReference>
<evidence type="ECO:0000256" key="7">
    <source>
        <dbReference type="PROSITE-ProRule" id="PRU00169"/>
    </source>
</evidence>
<evidence type="ECO:0000256" key="5">
    <source>
        <dbReference type="ARBA" id="ARBA00023125"/>
    </source>
</evidence>
<evidence type="ECO:0000256" key="3">
    <source>
        <dbReference type="ARBA" id="ARBA00022840"/>
    </source>
</evidence>
<dbReference type="Gene3D" id="1.10.10.60">
    <property type="entry name" value="Homeodomain-like"/>
    <property type="match status" value="1"/>
</dbReference>
<keyword evidence="3" id="KW-0067">ATP-binding</keyword>
<dbReference type="FunFam" id="3.40.50.2300:FF:000018">
    <property type="entry name" value="DNA-binding transcriptional regulator NtrC"/>
    <property type="match status" value="1"/>
</dbReference>
<dbReference type="PROSITE" id="PS50045">
    <property type="entry name" value="SIGMA54_INTERACT_4"/>
    <property type="match status" value="1"/>
</dbReference>
<dbReference type="SUPFAM" id="SSF52540">
    <property type="entry name" value="P-loop containing nucleoside triphosphate hydrolases"/>
    <property type="match status" value="1"/>
</dbReference>
<evidence type="ECO:0000256" key="2">
    <source>
        <dbReference type="ARBA" id="ARBA00022741"/>
    </source>
</evidence>
<keyword evidence="2" id="KW-0547">Nucleotide-binding</keyword>
<dbReference type="InterPro" id="IPR002078">
    <property type="entry name" value="Sigma_54_int"/>
</dbReference>
<protein>
    <submittedName>
        <fullName evidence="10">Acetoacetate metabolism regulatory protein AtoC</fullName>
    </submittedName>
</protein>
<organism evidence="10">
    <name type="scientific">uncultured bacterium Rifle_16ft_4_minimus_37862</name>
    <dbReference type="NCBI Taxonomy" id="1665157"/>
    <lineage>
        <taxon>Bacteria</taxon>
        <taxon>environmental samples</taxon>
    </lineage>
</organism>
<dbReference type="Gene3D" id="1.10.8.60">
    <property type="match status" value="1"/>
</dbReference>
<dbReference type="Gene3D" id="3.40.50.300">
    <property type="entry name" value="P-loop containing nucleotide triphosphate hydrolases"/>
    <property type="match status" value="1"/>
</dbReference>
<evidence type="ECO:0000256" key="4">
    <source>
        <dbReference type="ARBA" id="ARBA00023015"/>
    </source>
</evidence>
<dbReference type="PROSITE" id="PS00675">
    <property type="entry name" value="SIGMA54_INTERACT_1"/>
    <property type="match status" value="1"/>
</dbReference>
<dbReference type="PRINTS" id="PR01590">
    <property type="entry name" value="HTHFIS"/>
</dbReference>
<evidence type="ECO:0000259" key="8">
    <source>
        <dbReference type="PROSITE" id="PS50045"/>
    </source>
</evidence>
<dbReference type="GO" id="GO:0005524">
    <property type="term" value="F:ATP binding"/>
    <property type="evidence" value="ECO:0007669"/>
    <property type="project" value="UniProtKB-KW"/>
</dbReference>
<evidence type="ECO:0000313" key="10">
    <source>
        <dbReference type="EMBL" id="AKQ03067.1"/>
    </source>
</evidence>
<dbReference type="Pfam" id="PF25601">
    <property type="entry name" value="AAA_lid_14"/>
    <property type="match status" value="1"/>
</dbReference>
<dbReference type="InterPro" id="IPR011006">
    <property type="entry name" value="CheY-like_superfamily"/>
</dbReference>
<dbReference type="PROSITE" id="PS00676">
    <property type="entry name" value="SIGMA54_INTERACT_2"/>
    <property type="match status" value="1"/>
</dbReference>
<keyword evidence="5" id="KW-0238">DNA-binding</keyword>
<dbReference type="InterPro" id="IPR025943">
    <property type="entry name" value="Sigma_54_int_dom_ATP-bd_2"/>
</dbReference>
<dbReference type="SUPFAM" id="SSF52172">
    <property type="entry name" value="CheY-like"/>
    <property type="match status" value="1"/>
</dbReference>
<feature type="domain" description="Sigma-54 factor interaction" evidence="8">
    <location>
        <begin position="144"/>
        <end position="373"/>
    </location>
</feature>
<dbReference type="Gene3D" id="3.40.50.2300">
    <property type="match status" value="1"/>
</dbReference>
<evidence type="ECO:0000256" key="1">
    <source>
        <dbReference type="ARBA" id="ARBA00022553"/>
    </source>
</evidence>
<dbReference type="Pfam" id="PF02954">
    <property type="entry name" value="HTH_8"/>
    <property type="match status" value="1"/>
</dbReference>
<evidence type="ECO:0000259" key="9">
    <source>
        <dbReference type="PROSITE" id="PS50110"/>
    </source>
</evidence>
<dbReference type="InterPro" id="IPR058031">
    <property type="entry name" value="AAA_lid_NorR"/>
</dbReference>
<dbReference type="InterPro" id="IPR002197">
    <property type="entry name" value="HTH_Fis"/>
</dbReference>
<dbReference type="SMART" id="SM00382">
    <property type="entry name" value="AAA"/>
    <property type="match status" value="1"/>
</dbReference>
<dbReference type="CDD" id="cd00009">
    <property type="entry name" value="AAA"/>
    <property type="match status" value="1"/>
</dbReference>
<dbReference type="AlphaFoldDB" id="A0A0H4T9B4"/>
<dbReference type="Pfam" id="PF00158">
    <property type="entry name" value="Sigma54_activat"/>
    <property type="match status" value="1"/>
</dbReference>
<dbReference type="InterPro" id="IPR027417">
    <property type="entry name" value="P-loop_NTPase"/>
</dbReference>
<dbReference type="GO" id="GO:0000160">
    <property type="term" value="P:phosphorelay signal transduction system"/>
    <property type="evidence" value="ECO:0007669"/>
    <property type="project" value="InterPro"/>
</dbReference>
<dbReference type="GO" id="GO:0043565">
    <property type="term" value="F:sequence-specific DNA binding"/>
    <property type="evidence" value="ECO:0007669"/>
    <property type="project" value="InterPro"/>
</dbReference>
<keyword evidence="1 7" id="KW-0597">Phosphoprotein</keyword>
<accession>A0A0H4T9B4</accession>
<dbReference type="FunFam" id="3.40.50.300:FF:000006">
    <property type="entry name" value="DNA-binding transcriptional regulator NtrC"/>
    <property type="match status" value="1"/>
</dbReference>
<keyword evidence="6" id="KW-0804">Transcription</keyword>
<reference evidence="10" key="1">
    <citation type="journal article" date="2015" name="ISME J.">
        <title>Aquifer environment selects for microbial species cohorts in sediment and groundwater.</title>
        <authorList>
            <person name="Hug L.A."/>
            <person name="Thomas B.C."/>
            <person name="Brown C.T."/>
            <person name="Frischkorn K.R."/>
            <person name="Williams K.H."/>
            <person name="Tringe S.G."/>
            <person name="Banfield J.F."/>
        </authorList>
    </citation>
    <scope>NUCLEOTIDE SEQUENCE</scope>
</reference>
<dbReference type="InterPro" id="IPR025944">
    <property type="entry name" value="Sigma_54_int_dom_CS"/>
</dbReference>
<dbReference type="InterPro" id="IPR009057">
    <property type="entry name" value="Homeodomain-like_sf"/>
</dbReference>
<dbReference type="InterPro" id="IPR001789">
    <property type="entry name" value="Sig_transdc_resp-reg_receiver"/>
</dbReference>
<dbReference type="PROSITE" id="PS50110">
    <property type="entry name" value="RESPONSE_REGULATORY"/>
    <property type="match status" value="1"/>
</dbReference>
<dbReference type="GO" id="GO:0006355">
    <property type="term" value="P:regulation of DNA-templated transcription"/>
    <property type="evidence" value="ECO:0007669"/>
    <property type="project" value="InterPro"/>
</dbReference>
<sequence length="450" mass="49881">MEAAKILVVDDEPSILRLLREALTQWGYQVTTASNAKEGLEALRTELYDAAITDIRMPDMGGLELLKELKKHDDSIEVIVMTGYPTIASAVEALKEGAYDYLSKPLILDELRHLMARVTERKFLKGEVQSLRARLGEELTVNELVGNSVPMQRVKEIIGKVAGTDSPVLIEGESGTGKELVAAAIHRLSSRAKGPFMPVNCSAIPEDLLESEFFGHVRGAFSGAVSDALGLFRGANEGTIFLDEIAELSPPLQVKLLRVLQEMQVRPVGSTKAYPVDVRVIAATNRDLDRTIAEGRFRQDLYYRLNVVRVSLPPLRARHEDIPSLVNHFMRRFNRRFHRDVRGIAPDALAALDAYDFPGNVRELENLIERAYAMGAREQIALADLPTLTRSVATPGATATSGAIPQLADVERELILRALAFYREDKEAAAKALGISRRTIYRRLKEYGVL</sequence>
<dbReference type="Pfam" id="PF00072">
    <property type="entry name" value="Response_reg"/>
    <property type="match status" value="1"/>
</dbReference>
<evidence type="ECO:0000256" key="6">
    <source>
        <dbReference type="ARBA" id="ARBA00023163"/>
    </source>
</evidence>
<dbReference type="SMART" id="SM00448">
    <property type="entry name" value="REC"/>
    <property type="match status" value="1"/>
</dbReference>
<proteinExistence type="predicted"/>
<dbReference type="InterPro" id="IPR025662">
    <property type="entry name" value="Sigma_54_int_dom_ATP-bd_1"/>
</dbReference>
<dbReference type="PROSITE" id="PS00688">
    <property type="entry name" value="SIGMA54_INTERACT_3"/>
    <property type="match status" value="1"/>
</dbReference>
<feature type="modified residue" description="4-aspartylphosphate" evidence="7">
    <location>
        <position position="54"/>
    </location>
</feature>
<keyword evidence="4" id="KW-0805">Transcription regulation</keyword>